<keyword evidence="2" id="KW-1015">Disulfide bond</keyword>
<evidence type="ECO:0000256" key="1">
    <source>
        <dbReference type="ARBA" id="ARBA00006373"/>
    </source>
</evidence>
<evidence type="ECO:0000256" key="3">
    <source>
        <dbReference type="PROSITE-ProRule" id="PRU00076"/>
    </source>
</evidence>
<evidence type="ECO:0000313" key="9">
    <source>
        <dbReference type="RefSeq" id="XP_031574452.1"/>
    </source>
</evidence>
<keyword evidence="5" id="KW-0732">Signal</keyword>
<dbReference type="Gene3D" id="2.60.120.200">
    <property type="match status" value="2"/>
</dbReference>
<feature type="transmembrane region" description="Helical" evidence="4">
    <location>
        <begin position="794"/>
        <end position="817"/>
    </location>
</feature>
<protein>
    <submittedName>
        <fullName evidence="9">Contactin-associated protein-like 2</fullName>
    </submittedName>
</protein>
<dbReference type="GO" id="GO:0016020">
    <property type="term" value="C:membrane"/>
    <property type="evidence" value="ECO:0007669"/>
    <property type="project" value="UniProtKB-SubCell"/>
</dbReference>
<dbReference type="PROSITE" id="PS50026">
    <property type="entry name" value="EGF_3"/>
    <property type="match status" value="1"/>
</dbReference>
<gene>
    <name evidence="9" type="primary">LOC116308210</name>
</gene>
<dbReference type="SUPFAM" id="SSF57196">
    <property type="entry name" value="EGF/Laminin"/>
    <property type="match status" value="1"/>
</dbReference>
<dbReference type="AlphaFoldDB" id="A0A6P8J459"/>
<keyword evidence="4" id="KW-0472">Membrane</keyword>
<evidence type="ECO:0000313" key="8">
    <source>
        <dbReference type="Proteomes" id="UP000515163"/>
    </source>
</evidence>
<dbReference type="OrthoDB" id="26719at2759"/>
<keyword evidence="8" id="KW-1185">Reference proteome</keyword>
<keyword evidence="4" id="KW-1133">Transmembrane helix</keyword>
<name>A0A6P8J459_ACTTE</name>
<dbReference type="InterPro" id="IPR050372">
    <property type="entry name" value="Neurexin-related_CASP"/>
</dbReference>
<reference evidence="9" key="1">
    <citation type="submission" date="2025-08" db="UniProtKB">
        <authorList>
            <consortium name="RefSeq"/>
        </authorList>
    </citation>
    <scope>IDENTIFICATION</scope>
    <source>
        <tissue evidence="9">Tentacle</tissue>
    </source>
</reference>
<feature type="chain" id="PRO_5028329016" evidence="5">
    <location>
        <begin position="19"/>
        <end position="905"/>
    </location>
</feature>
<dbReference type="RefSeq" id="XP_031574452.1">
    <property type="nucleotide sequence ID" value="XM_031718592.1"/>
</dbReference>
<evidence type="ECO:0000259" key="6">
    <source>
        <dbReference type="PROSITE" id="PS50025"/>
    </source>
</evidence>
<dbReference type="PANTHER" id="PTHR15036:SF49">
    <property type="entry name" value="AXOTACTIN"/>
    <property type="match status" value="1"/>
</dbReference>
<dbReference type="InterPro" id="IPR000742">
    <property type="entry name" value="EGF"/>
</dbReference>
<dbReference type="SMART" id="SM00282">
    <property type="entry name" value="LamG"/>
    <property type="match status" value="2"/>
</dbReference>
<organism evidence="8 9">
    <name type="scientific">Actinia tenebrosa</name>
    <name type="common">Australian red waratah sea anemone</name>
    <dbReference type="NCBI Taxonomy" id="6105"/>
    <lineage>
        <taxon>Eukaryota</taxon>
        <taxon>Metazoa</taxon>
        <taxon>Cnidaria</taxon>
        <taxon>Anthozoa</taxon>
        <taxon>Hexacorallia</taxon>
        <taxon>Actiniaria</taxon>
        <taxon>Actiniidae</taxon>
        <taxon>Actinia</taxon>
    </lineage>
</organism>
<keyword evidence="4" id="KW-0812">Transmembrane</keyword>
<dbReference type="SUPFAM" id="SSF49899">
    <property type="entry name" value="Concanavalin A-like lectins/glucanases"/>
    <property type="match status" value="2"/>
</dbReference>
<dbReference type="Gene3D" id="2.10.25.10">
    <property type="entry name" value="Laminin"/>
    <property type="match status" value="1"/>
</dbReference>
<dbReference type="CDD" id="cd00110">
    <property type="entry name" value="LamG"/>
    <property type="match status" value="2"/>
</dbReference>
<feature type="signal peptide" evidence="5">
    <location>
        <begin position="1"/>
        <end position="18"/>
    </location>
</feature>
<proteinExistence type="inferred from homology"/>
<dbReference type="InterPro" id="IPR013320">
    <property type="entry name" value="ConA-like_dom_sf"/>
</dbReference>
<feature type="domain" description="Laminin G" evidence="6">
    <location>
        <begin position="205"/>
        <end position="375"/>
    </location>
</feature>
<feature type="domain" description="Laminin G" evidence="6">
    <location>
        <begin position="26"/>
        <end position="208"/>
    </location>
</feature>
<dbReference type="InterPro" id="IPR001791">
    <property type="entry name" value="Laminin_G"/>
</dbReference>
<comment type="caution">
    <text evidence="3">Lacks conserved residue(s) required for the propagation of feature annotation.</text>
</comment>
<evidence type="ECO:0000259" key="7">
    <source>
        <dbReference type="PROSITE" id="PS50026"/>
    </source>
</evidence>
<dbReference type="Proteomes" id="UP000515163">
    <property type="component" value="Unplaced"/>
</dbReference>
<dbReference type="GeneID" id="116308210"/>
<dbReference type="InParanoid" id="A0A6P8J459"/>
<comment type="similarity">
    <text evidence="1">Belongs to the EGF domain peptide family.</text>
</comment>
<dbReference type="PROSITE" id="PS50025">
    <property type="entry name" value="LAM_G_DOMAIN"/>
    <property type="match status" value="2"/>
</dbReference>
<evidence type="ECO:0000256" key="4">
    <source>
        <dbReference type="SAM" id="Phobius"/>
    </source>
</evidence>
<feature type="domain" description="EGF-like" evidence="7">
    <location>
        <begin position="377"/>
        <end position="414"/>
    </location>
</feature>
<dbReference type="CDD" id="cd00054">
    <property type="entry name" value="EGF_CA"/>
    <property type="match status" value="1"/>
</dbReference>
<keyword evidence="3" id="KW-0245">EGF-like domain</keyword>
<sequence>MTSHLVLVFLLLSPLVLGVSSSSGFEVNFKGPQFISYDLRSNRITAETNQISLEFKTFHPSGLLIYSSGTQGDFITLELIQGKLRFAIDLGSTARTAGRHEVVMGDRLADNRWHIIKLDRTGTTIVLTLDSVEQSTTTPGSFVRLDLDKFIYVGGLDRSVAGDFHGSRNTPNFIGCLRDVYFDFIDILYGAQYQLLYYSTPSGLGYACAPDDYHPVGFPTVESHLRVSDSSRNNLTFSLSFRTYTGNGIIAFRISQHSRVYVGLASGTLVLEVIINSDPPIKISVGDNLDDGMWHDVSSGVNQGDLWLLLDDKPEVRHSNPRLKGLGDFRTRVYIGRGTQRAGFVGCMQHIVINGVRIKPKKLGSGLVDAKLDQCNIKSMCYPNPCLNGGSCQQYEGKYTCDCTGIFYQGQHCEIPLYRATCAEYEALGISENSYCTVDPDGKGPLHAFEVLCNVTSSRTVSTVIMHDKQATQLVPEGTSPYNGNYFHRITYQNADLVSIRTLIRKSTSCRQYISFNCYKSKILNAPVGPSNAQWVSSTGVLKNYWGGAPPNKDICACGVTGTCDNPINLCNCDIGDDKWREDAGYLTDKNSLPVSMLQFTEEASQSMFTLGPLECFGSSGKSTHHASSANIVASACRPVNPPPTQPPPTEPPFIPTVWGSGGSKGSPRTERPISTYKTTGKVPALTPVSPHHGGHVTVTTTISGHDNSTLVKSVVKHKIKNGSQNGVTIHSSISSEKGGVTVHSTISTKDKTATLSPVGPQSNEPPSLITYKWRNESVAHVTRVTTYEYSEQFIILVVASIVALLLLVIVVVLLLLRRTGRTYVSCIMCQRCRNKRSIPDIEIYRHSMNSESPDVLQLDDMRPSSMELGAYNMRSGKAVYQSVHQGRGGTLKKFVSFSSSTAQI</sequence>
<dbReference type="Pfam" id="PF02210">
    <property type="entry name" value="Laminin_G_2"/>
    <property type="match status" value="2"/>
</dbReference>
<dbReference type="Gene3D" id="2.60.120.1000">
    <property type="match status" value="1"/>
</dbReference>
<dbReference type="KEGG" id="aten:116308210"/>
<evidence type="ECO:0000256" key="5">
    <source>
        <dbReference type="SAM" id="SignalP"/>
    </source>
</evidence>
<dbReference type="Pfam" id="PF00008">
    <property type="entry name" value="EGF"/>
    <property type="match status" value="1"/>
</dbReference>
<dbReference type="PANTHER" id="PTHR15036">
    <property type="entry name" value="PIKACHURIN-LIKE PROTEIN"/>
    <property type="match status" value="1"/>
</dbReference>
<evidence type="ECO:0000256" key="2">
    <source>
        <dbReference type="ARBA" id="ARBA00023157"/>
    </source>
</evidence>
<accession>A0A6P8J459</accession>